<evidence type="ECO:0000256" key="1">
    <source>
        <dbReference type="ARBA" id="ARBA00022729"/>
    </source>
</evidence>
<comment type="caution">
    <text evidence="3">The sequence shown here is derived from an EMBL/GenBank/DDBJ whole genome shotgun (WGS) entry which is preliminary data.</text>
</comment>
<reference evidence="3 4" key="1">
    <citation type="submission" date="2024-02" db="EMBL/GenBank/DDBJ databases">
        <title>Genome analysis and characterization of Microbaculum marinisediminis sp. nov., isolated from marine sediment.</title>
        <authorList>
            <person name="Du Z.-J."/>
            <person name="Ye Y.-Q."/>
            <person name="Zhang Z.-R."/>
            <person name="Yuan S.-M."/>
            <person name="Zhang X.-Y."/>
        </authorList>
    </citation>
    <scope>NUCLEOTIDE SEQUENCE [LARGE SCALE GENOMIC DNA]</scope>
    <source>
        <strain evidence="3 4">SDUM1044001</strain>
    </source>
</reference>
<gene>
    <name evidence="3" type="primary">dctP</name>
    <name evidence="3" type="ORF">V3328_15940</name>
</gene>
<feature type="signal peptide" evidence="2">
    <location>
        <begin position="1"/>
        <end position="22"/>
    </location>
</feature>
<dbReference type="SUPFAM" id="SSF53850">
    <property type="entry name" value="Periplasmic binding protein-like II"/>
    <property type="match status" value="1"/>
</dbReference>
<dbReference type="Proteomes" id="UP001378188">
    <property type="component" value="Unassembled WGS sequence"/>
</dbReference>
<name>A0AAW9RH24_9HYPH</name>
<dbReference type="InterPro" id="IPR018389">
    <property type="entry name" value="DctP_fam"/>
</dbReference>
<evidence type="ECO:0000313" key="4">
    <source>
        <dbReference type="Proteomes" id="UP001378188"/>
    </source>
</evidence>
<protein>
    <submittedName>
        <fullName evidence="3">TRAP transporter substrate-binding protein DctP</fullName>
    </submittedName>
</protein>
<dbReference type="PANTHER" id="PTHR33376:SF15">
    <property type="entry name" value="BLL6794 PROTEIN"/>
    <property type="match status" value="1"/>
</dbReference>
<keyword evidence="1 2" id="KW-0732">Signal</keyword>
<feature type="chain" id="PRO_5043555650" evidence="2">
    <location>
        <begin position="23"/>
        <end position="337"/>
    </location>
</feature>
<evidence type="ECO:0000313" key="3">
    <source>
        <dbReference type="EMBL" id="MEJ8572982.1"/>
    </source>
</evidence>
<keyword evidence="4" id="KW-1185">Reference proteome</keyword>
<dbReference type="RefSeq" id="WP_340330674.1">
    <property type="nucleotide sequence ID" value="NZ_JAZHOF010000006.1"/>
</dbReference>
<proteinExistence type="predicted"/>
<dbReference type="Pfam" id="PF03480">
    <property type="entry name" value="DctP"/>
    <property type="match status" value="1"/>
</dbReference>
<evidence type="ECO:0000256" key="2">
    <source>
        <dbReference type="SAM" id="SignalP"/>
    </source>
</evidence>
<dbReference type="AlphaFoldDB" id="A0AAW9RH24"/>
<dbReference type="PANTHER" id="PTHR33376">
    <property type="match status" value="1"/>
</dbReference>
<organism evidence="3 4">
    <name type="scientific">Microbaculum marinum</name>
    <dbReference type="NCBI Taxonomy" id="1764581"/>
    <lineage>
        <taxon>Bacteria</taxon>
        <taxon>Pseudomonadati</taxon>
        <taxon>Pseudomonadota</taxon>
        <taxon>Alphaproteobacteria</taxon>
        <taxon>Hyphomicrobiales</taxon>
        <taxon>Tepidamorphaceae</taxon>
        <taxon>Microbaculum</taxon>
    </lineage>
</organism>
<dbReference type="GO" id="GO:0055085">
    <property type="term" value="P:transmembrane transport"/>
    <property type="evidence" value="ECO:0007669"/>
    <property type="project" value="InterPro"/>
</dbReference>
<accession>A0AAW9RH24</accession>
<dbReference type="EMBL" id="JAZHOF010000006">
    <property type="protein sequence ID" value="MEJ8572982.1"/>
    <property type="molecule type" value="Genomic_DNA"/>
</dbReference>
<dbReference type="NCBIfam" id="NF037995">
    <property type="entry name" value="TRAP_S1"/>
    <property type="match status" value="1"/>
</dbReference>
<dbReference type="InterPro" id="IPR038404">
    <property type="entry name" value="TRAP_DctP_sf"/>
</dbReference>
<sequence>MNTRYILSTALCLALSAGAAHAQDYPEMKLRENNLVPATAGPALANVFFADEIAKRSGGKIEIENFWSGAAGAPAEQLKLVGAGALDIAVFPGSYYPAQMPFLGAISALPIVMPTPDKAQEIANALWEKVPAFQEEAKANKIWPVIFKPLNEYHLLCTSPIRSLADLENKKIRSQGEYIPIAVKAVGAVPVTVLPGEFYEALQRGTVDCMLLPWDLLNANRLYEVAKYGSTISFGTVIADGTFFNLDKWNSLPDDVKTLMSETGKDAEAYSLTANKELEKKALENMKAEGVEIIEFPDQEAFQAKLPDFLDIWQKRMEEAGKGDAARQTVEVWKSVN</sequence>
<dbReference type="Gene3D" id="3.40.190.170">
    <property type="entry name" value="Bacterial extracellular solute-binding protein, family 7"/>
    <property type="match status" value="1"/>
</dbReference>